<dbReference type="InterPro" id="IPR015424">
    <property type="entry name" value="PyrdxlP-dep_Trfase"/>
</dbReference>
<gene>
    <name evidence="2" type="ORF">Cci01nite_32280</name>
</gene>
<dbReference type="SUPFAM" id="SSF53383">
    <property type="entry name" value="PLP-dependent transferases"/>
    <property type="match status" value="1"/>
</dbReference>
<evidence type="ECO:0000313" key="3">
    <source>
        <dbReference type="Proteomes" id="UP000659904"/>
    </source>
</evidence>
<name>A0A8J3KLM3_9ACTN</name>
<dbReference type="PANTHER" id="PTHR42858:SF1">
    <property type="entry name" value="LD15494P"/>
    <property type="match status" value="1"/>
</dbReference>
<protein>
    <submittedName>
        <fullName evidence="2">Aminotransferase class I/II</fullName>
    </submittedName>
</protein>
<organism evidence="2 3">
    <name type="scientific">Catellatospora citrea</name>
    <dbReference type="NCBI Taxonomy" id="53366"/>
    <lineage>
        <taxon>Bacteria</taxon>
        <taxon>Bacillati</taxon>
        <taxon>Actinomycetota</taxon>
        <taxon>Actinomycetes</taxon>
        <taxon>Micromonosporales</taxon>
        <taxon>Micromonosporaceae</taxon>
        <taxon>Catellatospora</taxon>
    </lineage>
</organism>
<proteinExistence type="predicted"/>
<dbReference type="InterPro" id="IPR004839">
    <property type="entry name" value="Aminotransferase_I/II_large"/>
</dbReference>
<accession>A0A8J3KLM3</accession>
<sequence length="414" mass="44534">MAQRGQVRRERARIRSDHFSTGPYRGFVDTPGAVIQYVPRSGIVDLGWGHPLPALLPVEQWSDAGRTALREHGWQALTYGAAPGPGPLIAWLTDHLAEGDHSTRASEIFVTNGASHGLALVADLLVDPGDVVLVDAPTYHLAFPILRDRRAELVGVPTDDRGVHPARTAELLERLARDGRRVPMLYIVPTFANPTGRCLPPERRVELVDLARRAGLTIVEDDTYRELAYDGPAPPSLWSLAERGTVVRLGTFAKTVAPGLRLGWINADEDLVRRLTGLGYIHSGGGVNHTTALTMATFGTSGAYRRHLSAVRGHYAAQRDALVAGLRASAPDLRISVPGGGWFLWAELPPPVTASALAPVAEAHGVAYVEGSRFFADGAGGDRAIRLSFSMLPPDELQQAAARLGEAVRSAQAR</sequence>
<dbReference type="Pfam" id="PF00155">
    <property type="entry name" value="Aminotran_1_2"/>
    <property type="match status" value="1"/>
</dbReference>
<dbReference type="Gene3D" id="3.90.1150.10">
    <property type="entry name" value="Aspartate Aminotransferase, domain 1"/>
    <property type="match status" value="1"/>
</dbReference>
<dbReference type="InterPro" id="IPR015421">
    <property type="entry name" value="PyrdxlP-dep_Trfase_major"/>
</dbReference>
<dbReference type="Proteomes" id="UP000659904">
    <property type="component" value="Unassembled WGS sequence"/>
</dbReference>
<dbReference type="GO" id="GO:0047536">
    <property type="term" value="F:2-aminoadipate transaminase activity"/>
    <property type="evidence" value="ECO:0007669"/>
    <property type="project" value="TreeGrafter"/>
</dbReference>
<evidence type="ECO:0000259" key="1">
    <source>
        <dbReference type="Pfam" id="PF00155"/>
    </source>
</evidence>
<dbReference type="EMBL" id="BONH01000012">
    <property type="protein sequence ID" value="GIF98134.1"/>
    <property type="molecule type" value="Genomic_DNA"/>
</dbReference>
<dbReference type="PANTHER" id="PTHR42858">
    <property type="entry name" value="AMINOTRANSFERASE"/>
    <property type="match status" value="1"/>
</dbReference>
<evidence type="ECO:0000313" key="2">
    <source>
        <dbReference type="EMBL" id="GIF98134.1"/>
    </source>
</evidence>
<dbReference type="Gene3D" id="3.40.640.10">
    <property type="entry name" value="Type I PLP-dependent aspartate aminotransferase-like (Major domain)"/>
    <property type="match status" value="1"/>
</dbReference>
<dbReference type="CDD" id="cd00609">
    <property type="entry name" value="AAT_like"/>
    <property type="match status" value="1"/>
</dbReference>
<dbReference type="GO" id="GO:0030170">
    <property type="term" value="F:pyridoxal phosphate binding"/>
    <property type="evidence" value="ECO:0007669"/>
    <property type="project" value="InterPro"/>
</dbReference>
<dbReference type="InterPro" id="IPR015422">
    <property type="entry name" value="PyrdxlP-dep_Trfase_small"/>
</dbReference>
<feature type="domain" description="Aminotransferase class I/classII large" evidence="1">
    <location>
        <begin position="78"/>
        <end position="404"/>
    </location>
</feature>
<dbReference type="AlphaFoldDB" id="A0A8J3KLM3"/>
<keyword evidence="2" id="KW-0808">Transferase</keyword>
<keyword evidence="3" id="KW-1185">Reference proteome</keyword>
<comment type="caution">
    <text evidence="2">The sequence shown here is derived from an EMBL/GenBank/DDBJ whole genome shotgun (WGS) entry which is preliminary data.</text>
</comment>
<reference evidence="2 3" key="1">
    <citation type="submission" date="2021-01" db="EMBL/GenBank/DDBJ databases">
        <title>Whole genome shotgun sequence of Catellatospora citrea NBRC 14495.</title>
        <authorList>
            <person name="Komaki H."/>
            <person name="Tamura T."/>
        </authorList>
    </citation>
    <scope>NUCLEOTIDE SEQUENCE [LARGE SCALE GENOMIC DNA]</scope>
    <source>
        <strain evidence="2 3">NBRC 14495</strain>
    </source>
</reference>
<keyword evidence="2" id="KW-0032">Aminotransferase</keyword>